<comment type="function">
    <text evidence="5">Catalyzes the deamination of various vicinal amino-alcohols to oxo compounds. Allows this organism to utilize ethanolamine as the sole source of nitrogen and carbon in the presence of external vitamin B12.</text>
</comment>
<evidence type="ECO:0000313" key="7">
    <source>
        <dbReference type="Proteomes" id="UP000186720"/>
    </source>
</evidence>
<dbReference type="Proteomes" id="UP000186720">
    <property type="component" value="Unassembled WGS sequence"/>
</dbReference>
<protein>
    <recommendedName>
        <fullName evidence="5">Ethanolamine ammonia-lyase small subunit</fullName>
        <shortName evidence="5">EAL small subunit</shortName>
        <ecNumber evidence="5">4.3.1.7</ecNumber>
    </recommendedName>
</protein>
<dbReference type="RefSeq" id="WP_074491964.1">
    <property type="nucleotide sequence ID" value="NZ_FPAM01000007.1"/>
</dbReference>
<dbReference type="Gene3D" id="1.10.30.40">
    <property type="entry name" value="Ethanolamine ammonia-lyase light chain (EutC), N-terminal domain"/>
    <property type="match status" value="1"/>
</dbReference>
<dbReference type="GO" id="GO:0008851">
    <property type="term" value="F:ethanolamine ammonia-lyase activity"/>
    <property type="evidence" value="ECO:0007669"/>
    <property type="project" value="UniProtKB-UniRule"/>
</dbReference>
<organism evidence="6 7">
    <name type="scientific">Mucilaginibacter polytrichastri</name>
    <dbReference type="NCBI Taxonomy" id="1302689"/>
    <lineage>
        <taxon>Bacteria</taxon>
        <taxon>Pseudomonadati</taxon>
        <taxon>Bacteroidota</taxon>
        <taxon>Sphingobacteriia</taxon>
        <taxon>Sphingobacteriales</taxon>
        <taxon>Sphingobacteriaceae</taxon>
        <taxon>Mucilaginibacter</taxon>
    </lineage>
</organism>
<gene>
    <name evidence="5" type="primary">eutC</name>
    <name evidence="6" type="ORF">RG47T_4641</name>
</gene>
<feature type="binding site" evidence="5">
    <location>
        <position position="207"/>
    </location>
    <ligand>
        <name>adenosylcob(III)alamin</name>
        <dbReference type="ChEBI" id="CHEBI:18408"/>
    </ligand>
</feature>
<dbReference type="GO" id="GO:0031471">
    <property type="term" value="C:ethanolamine degradation polyhedral organelle"/>
    <property type="evidence" value="ECO:0007669"/>
    <property type="project" value="UniProtKB-UniRule"/>
</dbReference>
<dbReference type="HAMAP" id="MF_00601">
    <property type="entry name" value="EutC"/>
    <property type="match status" value="1"/>
</dbReference>
<dbReference type="AlphaFoldDB" id="A0A1Q6A573"/>
<dbReference type="GO" id="GO:0006520">
    <property type="term" value="P:amino acid metabolic process"/>
    <property type="evidence" value="ECO:0007669"/>
    <property type="project" value="InterPro"/>
</dbReference>
<keyword evidence="2 5" id="KW-0456">Lyase</keyword>
<accession>A0A1Q6A573</accession>
<sequence length="259" mass="28624">MKKPAVKTTDPWESLKEFTAARIAMGRVGSSIPLTEYLKFKLAHAHARDAVYSELNSEALMYYLKHLDIPILKLHSKAENRHQYLQRPDLGRLPSDQSTDTIKEHTGKYDISIIIADGLSAHAVNSNAVQLVEGLVQLFRSVKYKLAPICLTSQSRVALADHIAHGLNARLSIMLIGERPGLSSADSVGAYLTYNPKPGLTDESRNCVSNIRPEGLTHNLAAEKIFYLVQEAFRRKLSGVNLKDDAGLLNQPNSDLLSP</sequence>
<dbReference type="PIRSF" id="PIRSF018982">
    <property type="entry name" value="EutC"/>
    <property type="match status" value="1"/>
</dbReference>
<evidence type="ECO:0000256" key="2">
    <source>
        <dbReference type="ARBA" id="ARBA00023239"/>
    </source>
</evidence>
<dbReference type="STRING" id="1302689.RG47T_4641"/>
<dbReference type="EMBL" id="MPPL01000001">
    <property type="protein sequence ID" value="OKS89159.1"/>
    <property type="molecule type" value="Genomic_DNA"/>
</dbReference>
<evidence type="ECO:0000256" key="3">
    <source>
        <dbReference type="ARBA" id="ARBA00023285"/>
    </source>
</evidence>
<feature type="binding site" evidence="5">
    <location>
        <position position="178"/>
    </location>
    <ligand>
        <name>adenosylcob(III)alamin</name>
        <dbReference type="ChEBI" id="CHEBI:18408"/>
    </ligand>
</feature>
<dbReference type="GO" id="GO:0031419">
    <property type="term" value="F:cobalamin binding"/>
    <property type="evidence" value="ECO:0007669"/>
    <property type="project" value="UniProtKB-UniRule"/>
</dbReference>
<dbReference type="EC" id="4.3.1.7" evidence="5"/>
<comment type="subcellular location">
    <subcellularLocation>
        <location evidence="5">Bacterial microcompartment</location>
    </subcellularLocation>
</comment>
<comment type="similarity">
    <text evidence="5">Belongs to the EutC family.</text>
</comment>
<keyword evidence="3 5" id="KW-0170">Cobalt</keyword>
<evidence type="ECO:0000256" key="4">
    <source>
        <dbReference type="ARBA" id="ARBA00024446"/>
    </source>
</evidence>
<feature type="binding site" evidence="5">
    <location>
        <position position="157"/>
    </location>
    <ligand>
        <name>adenosylcob(III)alamin</name>
        <dbReference type="ChEBI" id="CHEBI:18408"/>
    </ligand>
</feature>
<dbReference type="InterPro" id="IPR042255">
    <property type="entry name" value="EutC_N"/>
</dbReference>
<evidence type="ECO:0000313" key="6">
    <source>
        <dbReference type="EMBL" id="OKS89159.1"/>
    </source>
</evidence>
<dbReference type="NCBIfam" id="NF003971">
    <property type="entry name" value="PRK05465.1"/>
    <property type="match status" value="1"/>
</dbReference>
<dbReference type="Gene3D" id="3.40.50.11240">
    <property type="entry name" value="Ethanolamine ammonia-lyase light chain (EutC)"/>
    <property type="match status" value="1"/>
</dbReference>
<comment type="subunit">
    <text evidence="5">The basic unit is a heterodimer which dimerizes to form tetramers. The heterotetramers trimerize; 6 large subunits form a core ring with 6 small subunits projecting outwards.</text>
</comment>
<evidence type="ECO:0000256" key="1">
    <source>
        <dbReference type="ARBA" id="ARBA00022628"/>
    </source>
</evidence>
<comment type="cofactor">
    <cofactor evidence="5">
        <name>adenosylcob(III)alamin</name>
        <dbReference type="ChEBI" id="CHEBI:18408"/>
    </cofactor>
    <text evidence="5">Binds between the large and small subunits.</text>
</comment>
<dbReference type="InterPro" id="IPR042251">
    <property type="entry name" value="EutC_C"/>
</dbReference>
<dbReference type="UniPathway" id="UPA00560"/>
<dbReference type="InterPro" id="IPR009246">
    <property type="entry name" value="EutC"/>
</dbReference>
<name>A0A1Q6A573_9SPHI</name>
<dbReference type="GO" id="GO:0009350">
    <property type="term" value="C:ethanolamine ammonia-lyase complex"/>
    <property type="evidence" value="ECO:0007669"/>
    <property type="project" value="UniProtKB-UniRule"/>
</dbReference>
<reference evidence="6 7" key="1">
    <citation type="submission" date="2016-11" db="EMBL/GenBank/DDBJ databases">
        <title>Whole Genome Sequencing of Mucilaginibacter polytrichastri RG4-7(T) isolated from the moss sample.</title>
        <authorList>
            <person name="Li Y."/>
        </authorList>
    </citation>
    <scope>NUCLEOTIDE SEQUENCE [LARGE SCALE GENOMIC DNA]</scope>
    <source>
        <strain evidence="6 7">RG4-7</strain>
    </source>
</reference>
<dbReference type="GO" id="GO:0046336">
    <property type="term" value="P:ethanolamine catabolic process"/>
    <property type="evidence" value="ECO:0007669"/>
    <property type="project" value="UniProtKB-UniRule"/>
</dbReference>
<comment type="catalytic activity">
    <reaction evidence="5">
        <text>ethanolamine = acetaldehyde + NH4(+)</text>
        <dbReference type="Rhea" id="RHEA:15313"/>
        <dbReference type="ChEBI" id="CHEBI:15343"/>
        <dbReference type="ChEBI" id="CHEBI:28938"/>
        <dbReference type="ChEBI" id="CHEBI:57603"/>
        <dbReference type="EC" id="4.3.1.7"/>
    </reaction>
</comment>
<keyword evidence="4 5" id="KW-1283">Bacterial microcompartment</keyword>
<dbReference type="OrthoDB" id="114248at2"/>
<comment type="pathway">
    <text evidence="5">Amine and polyamine degradation; ethanolamine degradation.</text>
</comment>
<dbReference type="Pfam" id="PF05985">
    <property type="entry name" value="EutC"/>
    <property type="match status" value="1"/>
</dbReference>
<comment type="caution">
    <text evidence="6">The sequence shown here is derived from an EMBL/GenBank/DDBJ whole genome shotgun (WGS) entry which is preliminary data.</text>
</comment>
<dbReference type="PANTHER" id="PTHR39330">
    <property type="entry name" value="ETHANOLAMINE AMMONIA-LYASE LIGHT CHAIN"/>
    <property type="match status" value="1"/>
</dbReference>
<evidence type="ECO:0000256" key="5">
    <source>
        <dbReference type="HAMAP-Rule" id="MF_00601"/>
    </source>
</evidence>
<dbReference type="PANTHER" id="PTHR39330:SF1">
    <property type="entry name" value="ETHANOLAMINE AMMONIA-LYASE SMALL SUBUNIT"/>
    <property type="match status" value="1"/>
</dbReference>
<keyword evidence="1 5" id="KW-0846">Cobalamin</keyword>
<proteinExistence type="inferred from homology"/>
<keyword evidence="7" id="KW-1185">Reference proteome</keyword>